<comment type="similarity">
    <text evidence="2 7">Belongs to the zinc-containing alcohol dehydrogenase family.</text>
</comment>
<dbReference type="SUPFAM" id="SSF50129">
    <property type="entry name" value="GroES-like"/>
    <property type="match status" value="1"/>
</dbReference>
<sequence length="364" mass="38511">MSSDSAPPTFDIPAECTAGVVRDEGPDFYIEVTKVPVPEIGPKDVLIKLNATGLCMSDVHFMMADWGLPKMSELGTQCAGHEGAGVIVKVGSEVKQLKVGQRAGHKPIQDVCHTCEYCKAGKDSYCAKAVFTGLHCDGSYKQYIVSPENYTTLIPDGVSDYIAGPVMCSAATTYTSLKEANLNPGAWAVFPGGGGGVGIQGVQLAYAMGLRPIVVDTGSERAELCKKYGAEHFVDFKEGDPVKQVVELTGGGAHAVFVTAVQSYPIAPQYLGSRVGGQVMCIGLPPAGKYNIDLAPASLIFRGQSIKGTLVSSLGDLDKTLEFAQRGKLHLEPAIVGLSGWNDAVQKLKRSEIAGRVVVDFNKP</sequence>
<evidence type="ECO:0000256" key="3">
    <source>
        <dbReference type="ARBA" id="ARBA00022723"/>
    </source>
</evidence>
<dbReference type="InterPro" id="IPR013149">
    <property type="entry name" value="ADH-like_C"/>
</dbReference>
<keyword evidence="6" id="KW-0520">NAD</keyword>
<protein>
    <recommendedName>
        <fullName evidence="8">Enoyl reductase (ER) domain-containing protein</fullName>
    </recommendedName>
</protein>
<evidence type="ECO:0000256" key="1">
    <source>
        <dbReference type="ARBA" id="ARBA00001947"/>
    </source>
</evidence>
<evidence type="ECO:0000259" key="8">
    <source>
        <dbReference type="SMART" id="SM00829"/>
    </source>
</evidence>
<gene>
    <name evidence="9" type="ORF">LTR05_005737</name>
</gene>
<comment type="cofactor">
    <cofactor evidence="1 7">
        <name>Zn(2+)</name>
        <dbReference type="ChEBI" id="CHEBI:29105"/>
    </cofactor>
</comment>
<evidence type="ECO:0000256" key="6">
    <source>
        <dbReference type="ARBA" id="ARBA00023027"/>
    </source>
</evidence>
<organism evidence="9 10">
    <name type="scientific">Lithohypha guttulata</name>
    <dbReference type="NCBI Taxonomy" id="1690604"/>
    <lineage>
        <taxon>Eukaryota</taxon>
        <taxon>Fungi</taxon>
        <taxon>Dikarya</taxon>
        <taxon>Ascomycota</taxon>
        <taxon>Pezizomycotina</taxon>
        <taxon>Eurotiomycetes</taxon>
        <taxon>Chaetothyriomycetidae</taxon>
        <taxon>Chaetothyriales</taxon>
        <taxon>Trichomeriaceae</taxon>
        <taxon>Lithohypha</taxon>
    </lineage>
</organism>
<evidence type="ECO:0000256" key="5">
    <source>
        <dbReference type="ARBA" id="ARBA00023002"/>
    </source>
</evidence>
<keyword evidence="4 7" id="KW-0862">Zinc</keyword>
<dbReference type="Gene3D" id="3.40.50.720">
    <property type="entry name" value="NAD(P)-binding Rossmann-like Domain"/>
    <property type="match status" value="1"/>
</dbReference>
<reference evidence="9 10" key="1">
    <citation type="submission" date="2023-08" db="EMBL/GenBank/DDBJ databases">
        <title>Black Yeasts Isolated from many extreme environments.</title>
        <authorList>
            <person name="Coleine C."/>
            <person name="Stajich J.E."/>
            <person name="Selbmann L."/>
        </authorList>
    </citation>
    <scope>NUCLEOTIDE SEQUENCE [LARGE SCALE GENOMIC DNA]</scope>
    <source>
        <strain evidence="9 10">CCFEE 5910</strain>
    </source>
</reference>
<feature type="domain" description="Enoyl reductase (ER)" evidence="8">
    <location>
        <begin position="25"/>
        <end position="359"/>
    </location>
</feature>
<dbReference type="FunFam" id="3.40.50.720:FF:000039">
    <property type="entry name" value="Alcohol dehydrogenase AdhP"/>
    <property type="match status" value="1"/>
</dbReference>
<keyword evidence="3 7" id="KW-0479">Metal-binding</keyword>
<dbReference type="GO" id="GO:0004022">
    <property type="term" value="F:alcohol dehydrogenase (NAD+) activity"/>
    <property type="evidence" value="ECO:0007669"/>
    <property type="project" value="TreeGrafter"/>
</dbReference>
<dbReference type="EMBL" id="JAVRRJ010000005">
    <property type="protein sequence ID" value="KAK5084659.1"/>
    <property type="molecule type" value="Genomic_DNA"/>
</dbReference>
<dbReference type="Pfam" id="PF08240">
    <property type="entry name" value="ADH_N"/>
    <property type="match status" value="1"/>
</dbReference>
<comment type="caution">
    <text evidence="9">The sequence shown here is derived from an EMBL/GenBank/DDBJ whole genome shotgun (WGS) entry which is preliminary data.</text>
</comment>
<dbReference type="CDD" id="cd08297">
    <property type="entry name" value="CAD3"/>
    <property type="match status" value="1"/>
</dbReference>
<dbReference type="InterPro" id="IPR020843">
    <property type="entry name" value="ER"/>
</dbReference>
<dbReference type="AlphaFoldDB" id="A0AAN7YA88"/>
<dbReference type="Gene3D" id="3.90.180.10">
    <property type="entry name" value="Medium-chain alcohol dehydrogenases, catalytic domain"/>
    <property type="match status" value="1"/>
</dbReference>
<proteinExistence type="inferred from homology"/>
<dbReference type="SMART" id="SM00829">
    <property type="entry name" value="PKS_ER"/>
    <property type="match status" value="1"/>
</dbReference>
<dbReference type="Pfam" id="PF00107">
    <property type="entry name" value="ADH_zinc_N"/>
    <property type="match status" value="1"/>
</dbReference>
<dbReference type="GO" id="GO:0005737">
    <property type="term" value="C:cytoplasm"/>
    <property type="evidence" value="ECO:0007669"/>
    <property type="project" value="TreeGrafter"/>
</dbReference>
<evidence type="ECO:0000313" key="9">
    <source>
        <dbReference type="EMBL" id="KAK5084659.1"/>
    </source>
</evidence>
<dbReference type="InterPro" id="IPR002328">
    <property type="entry name" value="ADH_Zn_CS"/>
</dbReference>
<dbReference type="InterPro" id="IPR036291">
    <property type="entry name" value="NAD(P)-bd_dom_sf"/>
</dbReference>
<dbReference type="PANTHER" id="PTHR42940">
    <property type="entry name" value="ALCOHOL DEHYDROGENASE 1-RELATED"/>
    <property type="match status" value="1"/>
</dbReference>
<keyword evidence="5" id="KW-0560">Oxidoreductase</keyword>
<evidence type="ECO:0000256" key="2">
    <source>
        <dbReference type="ARBA" id="ARBA00008072"/>
    </source>
</evidence>
<evidence type="ECO:0000313" key="10">
    <source>
        <dbReference type="Proteomes" id="UP001309876"/>
    </source>
</evidence>
<keyword evidence="10" id="KW-1185">Reference proteome</keyword>
<dbReference type="InterPro" id="IPR011032">
    <property type="entry name" value="GroES-like_sf"/>
</dbReference>
<evidence type="ECO:0000256" key="4">
    <source>
        <dbReference type="ARBA" id="ARBA00022833"/>
    </source>
</evidence>
<dbReference type="SUPFAM" id="SSF51735">
    <property type="entry name" value="NAD(P)-binding Rossmann-fold domains"/>
    <property type="match status" value="1"/>
</dbReference>
<dbReference type="InterPro" id="IPR013154">
    <property type="entry name" value="ADH-like_N"/>
</dbReference>
<dbReference type="GO" id="GO:0008270">
    <property type="term" value="F:zinc ion binding"/>
    <property type="evidence" value="ECO:0007669"/>
    <property type="project" value="InterPro"/>
</dbReference>
<evidence type="ECO:0000256" key="7">
    <source>
        <dbReference type="RuleBase" id="RU361277"/>
    </source>
</evidence>
<dbReference type="PANTHER" id="PTHR42940:SF1">
    <property type="entry name" value="ENOYL REDUCTASE (ER) DOMAIN-CONTAINING PROTEIN"/>
    <property type="match status" value="1"/>
</dbReference>
<dbReference type="Proteomes" id="UP001309876">
    <property type="component" value="Unassembled WGS sequence"/>
</dbReference>
<dbReference type="PROSITE" id="PS00059">
    <property type="entry name" value="ADH_ZINC"/>
    <property type="match status" value="1"/>
</dbReference>
<accession>A0AAN7YA88</accession>
<name>A0AAN7YA88_9EURO</name>